<dbReference type="EMBL" id="MU128922">
    <property type="protein sequence ID" value="KAF9518769.1"/>
    <property type="molecule type" value="Genomic_DNA"/>
</dbReference>
<evidence type="ECO:0000313" key="2">
    <source>
        <dbReference type="EMBL" id="KAF9518769.1"/>
    </source>
</evidence>
<dbReference type="Proteomes" id="UP000886523">
    <property type="component" value="Unassembled WGS sequence"/>
</dbReference>
<comment type="caution">
    <text evidence="2">The sequence shown here is derived from an EMBL/GenBank/DDBJ whole genome shotgun (WGS) entry which is preliminary data.</text>
</comment>
<feature type="compositionally biased region" description="Polar residues" evidence="1">
    <location>
        <begin position="201"/>
        <end position="212"/>
    </location>
</feature>
<keyword evidence="3" id="KW-1185">Reference proteome</keyword>
<sequence>MAPFSLSLRSKRSRGARPRTPSSPASFATPRSPPWFVAPSWPQQRLFMDINTPQGEKTLILPHEENSAAATSPPQPAEQEKIQAIAVPRPSTTTGVRRPSLSSVAPPSPTHRRAESQGLSSNVHASVRRGPPRPLQIRSTPDLSISPNRKASRFKGEAGRFDTKELPPVPDRKGQSNFPEGPSVAEPRDTSQPDKPVLPDRSNSTIARQISGNREKKSSQKPRSEVPGGCFSVDLTAISGTNDPPPRPQLFPPFHVRMVLRS</sequence>
<feature type="compositionally biased region" description="Polar residues" evidence="1">
    <location>
        <begin position="137"/>
        <end position="149"/>
    </location>
</feature>
<organism evidence="2 3">
    <name type="scientific">Hydnum rufescens UP504</name>
    <dbReference type="NCBI Taxonomy" id="1448309"/>
    <lineage>
        <taxon>Eukaryota</taxon>
        <taxon>Fungi</taxon>
        <taxon>Dikarya</taxon>
        <taxon>Basidiomycota</taxon>
        <taxon>Agaricomycotina</taxon>
        <taxon>Agaricomycetes</taxon>
        <taxon>Cantharellales</taxon>
        <taxon>Hydnaceae</taxon>
        <taxon>Hydnum</taxon>
    </lineage>
</organism>
<proteinExistence type="predicted"/>
<feature type="compositionally biased region" description="Basic and acidic residues" evidence="1">
    <location>
        <begin position="154"/>
        <end position="174"/>
    </location>
</feature>
<feature type="region of interest" description="Disordered" evidence="1">
    <location>
        <begin position="1"/>
        <end position="251"/>
    </location>
</feature>
<gene>
    <name evidence="2" type="ORF">BS47DRAFT_196674</name>
</gene>
<reference evidence="2" key="1">
    <citation type="journal article" date="2020" name="Nat. Commun.">
        <title>Large-scale genome sequencing of mycorrhizal fungi provides insights into the early evolution of symbiotic traits.</title>
        <authorList>
            <person name="Miyauchi S."/>
            <person name="Kiss E."/>
            <person name="Kuo A."/>
            <person name="Drula E."/>
            <person name="Kohler A."/>
            <person name="Sanchez-Garcia M."/>
            <person name="Morin E."/>
            <person name="Andreopoulos B."/>
            <person name="Barry K.W."/>
            <person name="Bonito G."/>
            <person name="Buee M."/>
            <person name="Carver A."/>
            <person name="Chen C."/>
            <person name="Cichocki N."/>
            <person name="Clum A."/>
            <person name="Culley D."/>
            <person name="Crous P.W."/>
            <person name="Fauchery L."/>
            <person name="Girlanda M."/>
            <person name="Hayes R.D."/>
            <person name="Keri Z."/>
            <person name="LaButti K."/>
            <person name="Lipzen A."/>
            <person name="Lombard V."/>
            <person name="Magnuson J."/>
            <person name="Maillard F."/>
            <person name="Murat C."/>
            <person name="Nolan M."/>
            <person name="Ohm R.A."/>
            <person name="Pangilinan J."/>
            <person name="Pereira M.F."/>
            <person name="Perotto S."/>
            <person name="Peter M."/>
            <person name="Pfister S."/>
            <person name="Riley R."/>
            <person name="Sitrit Y."/>
            <person name="Stielow J.B."/>
            <person name="Szollosi G."/>
            <person name="Zifcakova L."/>
            <person name="Stursova M."/>
            <person name="Spatafora J.W."/>
            <person name="Tedersoo L."/>
            <person name="Vaario L.M."/>
            <person name="Yamada A."/>
            <person name="Yan M."/>
            <person name="Wang P."/>
            <person name="Xu J."/>
            <person name="Bruns T."/>
            <person name="Baldrian P."/>
            <person name="Vilgalys R."/>
            <person name="Dunand C."/>
            <person name="Henrissat B."/>
            <person name="Grigoriev I.V."/>
            <person name="Hibbett D."/>
            <person name="Nagy L.G."/>
            <person name="Martin F.M."/>
        </authorList>
    </citation>
    <scope>NUCLEOTIDE SEQUENCE</scope>
    <source>
        <strain evidence="2">UP504</strain>
    </source>
</reference>
<feature type="compositionally biased region" description="Basic and acidic residues" evidence="1">
    <location>
        <begin position="213"/>
        <end position="224"/>
    </location>
</feature>
<evidence type="ECO:0000313" key="3">
    <source>
        <dbReference type="Proteomes" id="UP000886523"/>
    </source>
</evidence>
<name>A0A9P6E116_9AGAM</name>
<protein>
    <submittedName>
        <fullName evidence="2">Uncharacterized protein</fullName>
    </submittedName>
</protein>
<evidence type="ECO:0000256" key="1">
    <source>
        <dbReference type="SAM" id="MobiDB-lite"/>
    </source>
</evidence>
<accession>A0A9P6E116</accession>
<dbReference type="AlphaFoldDB" id="A0A9P6E116"/>
<feature type="compositionally biased region" description="Polar residues" evidence="1">
    <location>
        <begin position="90"/>
        <end position="105"/>
    </location>
</feature>